<accession>A0ABU6SCI4</accession>
<feature type="region of interest" description="Disordered" evidence="1">
    <location>
        <begin position="1"/>
        <end position="36"/>
    </location>
</feature>
<dbReference type="Proteomes" id="UP001341840">
    <property type="component" value="Unassembled WGS sequence"/>
</dbReference>
<evidence type="ECO:0000256" key="1">
    <source>
        <dbReference type="SAM" id="MobiDB-lite"/>
    </source>
</evidence>
<evidence type="ECO:0000313" key="3">
    <source>
        <dbReference type="Proteomes" id="UP001341840"/>
    </source>
</evidence>
<protein>
    <submittedName>
        <fullName evidence="2">Uncharacterized protein</fullName>
    </submittedName>
</protein>
<name>A0ABU6SCI4_9FABA</name>
<proteinExistence type="predicted"/>
<gene>
    <name evidence="2" type="ORF">PIB30_030819</name>
</gene>
<feature type="compositionally biased region" description="Low complexity" evidence="1">
    <location>
        <begin position="1"/>
        <end position="28"/>
    </location>
</feature>
<comment type="caution">
    <text evidence="2">The sequence shown here is derived from an EMBL/GenBank/DDBJ whole genome shotgun (WGS) entry which is preliminary data.</text>
</comment>
<sequence>MARGGQRQAAIRRGWRGRGQSAGRGQQQPTMRSPNINGLTREIQVVGVQDFQVPHLLKLCRGSVTVAPSPTIIPYIRDVGFEGPLMLTDFNIDGPLLSSFVEGW</sequence>
<organism evidence="2 3">
    <name type="scientific">Stylosanthes scabra</name>
    <dbReference type="NCBI Taxonomy" id="79078"/>
    <lineage>
        <taxon>Eukaryota</taxon>
        <taxon>Viridiplantae</taxon>
        <taxon>Streptophyta</taxon>
        <taxon>Embryophyta</taxon>
        <taxon>Tracheophyta</taxon>
        <taxon>Spermatophyta</taxon>
        <taxon>Magnoliopsida</taxon>
        <taxon>eudicotyledons</taxon>
        <taxon>Gunneridae</taxon>
        <taxon>Pentapetalae</taxon>
        <taxon>rosids</taxon>
        <taxon>fabids</taxon>
        <taxon>Fabales</taxon>
        <taxon>Fabaceae</taxon>
        <taxon>Papilionoideae</taxon>
        <taxon>50 kb inversion clade</taxon>
        <taxon>dalbergioids sensu lato</taxon>
        <taxon>Dalbergieae</taxon>
        <taxon>Pterocarpus clade</taxon>
        <taxon>Stylosanthes</taxon>
    </lineage>
</organism>
<reference evidence="2 3" key="1">
    <citation type="journal article" date="2023" name="Plants (Basel)">
        <title>Bridging the Gap: Combining Genomics and Transcriptomics Approaches to Understand Stylosanthes scabra, an Orphan Legume from the Brazilian Caatinga.</title>
        <authorList>
            <person name="Ferreira-Neto J.R.C."/>
            <person name="da Silva M.D."/>
            <person name="Binneck E."/>
            <person name="de Melo N.F."/>
            <person name="da Silva R.H."/>
            <person name="de Melo A.L.T.M."/>
            <person name="Pandolfi V."/>
            <person name="Bustamante F.O."/>
            <person name="Brasileiro-Vidal A.C."/>
            <person name="Benko-Iseppon A.M."/>
        </authorList>
    </citation>
    <scope>NUCLEOTIDE SEQUENCE [LARGE SCALE GENOMIC DNA]</scope>
    <source>
        <tissue evidence="2">Leaves</tissue>
    </source>
</reference>
<dbReference type="EMBL" id="JASCZI010060545">
    <property type="protein sequence ID" value="MED6133730.1"/>
    <property type="molecule type" value="Genomic_DNA"/>
</dbReference>
<keyword evidence="3" id="KW-1185">Reference proteome</keyword>
<evidence type="ECO:0000313" key="2">
    <source>
        <dbReference type="EMBL" id="MED6133730.1"/>
    </source>
</evidence>